<dbReference type="EMBL" id="FMZL01000007">
    <property type="protein sequence ID" value="SDC27685.1"/>
    <property type="molecule type" value="Genomic_DNA"/>
</dbReference>
<proteinExistence type="inferred from homology"/>
<dbReference type="Pfam" id="PF00155">
    <property type="entry name" value="Aminotran_1_2"/>
    <property type="match status" value="1"/>
</dbReference>
<dbReference type="GO" id="GO:0030170">
    <property type="term" value="F:pyridoxal phosphate binding"/>
    <property type="evidence" value="ECO:0007669"/>
    <property type="project" value="InterPro"/>
</dbReference>
<dbReference type="AlphaFoldDB" id="A0A1G6KAR7"/>
<dbReference type="NCBIfam" id="NF005305">
    <property type="entry name" value="PRK06836.1"/>
    <property type="match status" value="1"/>
</dbReference>
<feature type="domain" description="Aminotransferase class I/classII large" evidence="2">
    <location>
        <begin position="35"/>
        <end position="375"/>
    </location>
</feature>
<dbReference type="InterPro" id="IPR004839">
    <property type="entry name" value="Aminotransferase_I/II_large"/>
</dbReference>
<keyword evidence="4" id="KW-1185">Reference proteome</keyword>
<accession>A0A1G6KAR7</accession>
<dbReference type="InterPro" id="IPR015421">
    <property type="entry name" value="PyrdxlP-dep_Trfase_major"/>
</dbReference>
<protein>
    <recommendedName>
        <fullName evidence="1">Aminotransferase</fullName>
        <ecNumber evidence="1">2.6.1.-</ecNumber>
    </recommendedName>
</protein>
<dbReference type="Gene3D" id="3.40.640.10">
    <property type="entry name" value="Type I PLP-dependent aspartate aminotransferase-like (Major domain)"/>
    <property type="match status" value="1"/>
</dbReference>
<dbReference type="SUPFAM" id="SSF53383">
    <property type="entry name" value="PLP-dependent transferases"/>
    <property type="match status" value="1"/>
</dbReference>
<dbReference type="EC" id="2.6.1.-" evidence="1"/>
<comment type="cofactor">
    <cofactor evidence="1">
        <name>pyridoxal 5'-phosphate</name>
        <dbReference type="ChEBI" id="CHEBI:597326"/>
    </cofactor>
</comment>
<dbReference type="InterPro" id="IPR015424">
    <property type="entry name" value="PyrdxlP-dep_Trfase"/>
</dbReference>
<dbReference type="PANTHER" id="PTHR42691">
    <property type="entry name" value="ASPARTATE AMINOTRANSFERASE YHDR-RELATED"/>
    <property type="match status" value="1"/>
</dbReference>
<keyword evidence="1 3" id="KW-0808">Transferase</keyword>
<name>A0A1G6KAR7_9ACTN</name>
<evidence type="ECO:0000256" key="1">
    <source>
        <dbReference type="RuleBase" id="RU000481"/>
    </source>
</evidence>
<evidence type="ECO:0000259" key="2">
    <source>
        <dbReference type="Pfam" id="PF00155"/>
    </source>
</evidence>
<dbReference type="InterPro" id="IPR004838">
    <property type="entry name" value="NHTrfase_class1_PyrdxlP-BS"/>
</dbReference>
<dbReference type="GO" id="GO:0008483">
    <property type="term" value="F:transaminase activity"/>
    <property type="evidence" value="ECO:0007669"/>
    <property type="project" value="UniProtKB-KW"/>
</dbReference>
<dbReference type="CDD" id="cd00609">
    <property type="entry name" value="AAT_like"/>
    <property type="match status" value="1"/>
</dbReference>
<dbReference type="RefSeq" id="WP_090846029.1">
    <property type="nucleotide sequence ID" value="NZ_FMZL01000007.1"/>
</dbReference>
<sequence length="393" mass="42368">MAINQKSYDYGAAKSSIREIAAYGAARKAQIGAQNVFDFSLGNPSVPAPDAVRASIVRNAALPASQLHGYTPAAGLPAARQAVADSLNRRFQTSYEPGDLYLTCGAAAAISITLHAIVNPGDEVIVIAPYFPEYRVWIETAGATCVEVMADATTFQVDTAAVDAAITPNTKAVIIDSPNNPVGAVYTRQTLLSLASVLSGRSDELGHPIYLVSDEPYREITYGAEVPWVPAIYDRTIVCYSYSKSLSLPGERIGWALVPNTNPDHDELVLAVAGAGRKLGFVCAPALFQRVLIDCVDEPTNVEAYARNREALAGGLRGLGYTCIEPEGAFYLWVKSLEPDAEAFFRRARDLELLPVPSNSFGCEGWVRLGYCVSYETIVGSMPAWQKLAESYR</sequence>
<gene>
    <name evidence="3" type="ORF">SAMN04487824_10731</name>
</gene>
<dbReference type="PANTHER" id="PTHR42691:SF1">
    <property type="entry name" value="ASPARTATE AMINOTRANSFERASE YHDR-RELATED"/>
    <property type="match status" value="1"/>
</dbReference>
<comment type="similarity">
    <text evidence="1">Belongs to the class-I pyridoxal-phosphate-dependent aminotransferase family.</text>
</comment>
<keyword evidence="1 3" id="KW-0032">Aminotransferase</keyword>
<dbReference type="PROSITE" id="PS00105">
    <property type="entry name" value="AA_TRANSFER_CLASS_1"/>
    <property type="match status" value="1"/>
</dbReference>
<organism evidence="3 4">
    <name type="scientific">Parafannyhessea umbonata</name>
    <dbReference type="NCBI Taxonomy" id="604330"/>
    <lineage>
        <taxon>Bacteria</taxon>
        <taxon>Bacillati</taxon>
        <taxon>Actinomycetota</taxon>
        <taxon>Coriobacteriia</taxon>
        <taxon>Coriobacteriales</taxon>
        <taxon>Atopobiaceae</taxon>
        <taxon>Parafannyhessea</taxon>
    </lineage>
</organism>
<dbReference type="STRING" id="604330.SAMN04489857_2023"/>
<reference evidence="4" key="1">
    <citation type="submission" date="2016-10" db="EMBL/GenBank/DDBJ databases">
        <authorList>
            <person name="Varghese N."/>
            <person name="Submissions S."/>
        </authorList>
    </citation>
    <scope>NUCLEOTIDE SEQUENCE [LARGE SCALE GENOMIC DNA]</scope>
    <source>
        <strain evidence="4">DSM 22619</strain>
    </source>
</reference>
<dbReference type="Proteomes" id="UP000198528">
    <property type="component" value="Unassembled WGS sequence"/>
</dbReference>
<evidence type="ECO:0000313" key="4">
    <source>
        <dbReference type="Proteomes" id="UP000198528"/>
    </source>
</evidence>
<evidence type="ECO:0000313" key="3">
    <source>
        <dbReference type="EMBL" id="SDC27685.1"/>
    </source>
</evidence>